<evidence type="ECO:0000313" key="2">
    <source>
        <dbReference type="Proteomes" id="UP001362988"/>
    </source>
</evidence>
<dbReference type="EMBL" id="OR896841">
    <property type="protein sequence ID" value="WWD13962.1"/>
    <property type="molecule type" value="Genomic_DNA"/>
</dbReference>
<evidence type="ECO:0000313" key="1">
    <source>
        <dbReference type="EMBL" id="WWD13962.1"/>
    </source>
</evidence>
<name>A0ABZ2EP61_9CAUD</name>
<protein>
    <submittedName>
        <fullName evidence="1">Uncharacterized protein</fullName>
    </submittedName>
</protein>
<organism evidence="1 2">
    <name type="scientific">Klebsiella phage GlastosBack</name>
    <dbReference type="NCBI Taxonomy" id="3098250"/>
    <lineage>
        <taxon>Viruses</taxon>
        <taxon>Duplodnaviria</taxon>
        <taxon>Heunggongvirae</taxon>
        <taxon>Uroviricota</taxon>
        <taxon>Caudoviricetes</taxon>
        <taxon>Autographivirales</taxon>
        <taxon>Autotranscriptaviridae</taxon>
        <taxon>Studiervirinae</taxon>
        <taxon>Teetrevirus</taxon>
        <taxon>Teetrevirus glastosback</taxon>
    </lineage>
</organism>
<accession>A0ABZ2EP61</accession>
<keyword evidence="2" id="KW-1185">Reference proteome</keyword>
<sequence length="159" mass="17934">MLGLMVYSIVRSGFVMALGSSESLLLFKENNMVKYENWKWTNGEQVGTDRYIAEINIGELSWYDLMEDLDKQGERVVVGVSSDGSVNWFTDGRVSGVHAPSDGTSVVVVDSVPFTQEDYRHFILVGNEFQRKESTLTPRTKEDIMADLIKLQEELKAMA</sequence>
<dbReference type="Proteomes" id="UP001362988">
    <property type="component" value="Segment"/>
</dbReference>
<reference evidence="1 2" key="1">
    <citation type="journal article" date="2024" name="Microorganisms">
        <title>The Citizen Phage Library: Rapid Isolation of Phages for the Treatment of Antibiotic Resistant Infections in the UK.</title>
        <authorList>
            <person name="Fletcher J."/>
            <person name="Manley R."/>
            <person name="Fitch C."/>
            <person name="Bugert C."/>
            <person name="Moore K."/>
            <person name="Farbos A."/>
            <person name="Michelsen M."/>
            <person name="Alathari S."/>
            <person name="Senior N."/>
            <person name="Mills A."/>
            <person name="Whitehead N."/>
            <person name="Soothill J."/>
            <person name="Michell S."/>
            <person name="Temperton B."/>
        </authorList>
    </citation>
    <scope>NUCLEOTIDE SEQUENCE [LARGE SCALE GENOMIC DNA]</scope>
</reference>
<gene>
    <name evidence="1" type="ORF">CPL00361_CDS0047</name>
</gene>
<proteinExistence type="predicted"/>